<gene>
    <name evidence="2" type="ORF">K7X08_035905</name>
</gene>
<organism evidence="2 3">
    <name type="scientific">Anisodus acutangulus</name>
    <dbReference type="NCBI Taxonomy" id="402998"/>
    <lineage>
        <taxon>Eukaryota</taxon>
        <taxon>Viridiplantae</taxon>
        <taxon>Streptophyta</taxon>
        <taxon>Embryophyta</taxon>
        <taxon>Tracheophyta</taxon>
        <taxon>Spermatophyta</taxon>
        <taxon>Magnoliopsida</taxon>
        <taxon>eudicotyledons</taxon>
        <taxon>Gunneridae</taxon>
        <taxon>Pentapetalae</taxon>
        <taxon>asterids</taxon>
        <taxon>lamiids</taxon>
        <taxon>Solanales</taxon>
        <taxon>Solanaceae</taxon>
        <taxon>Solanoideae</taxon>
        <taxon>Hyoscyameae</taxon>
        <taxon>Anisodus</taxon>
    </lineage>
</organism>
<protein>
    <submittedName>
        <fullName evidence="2">Uncharacterized protein</fullName>
    </submittedName>
</protein>
<evidence type="ECO:0000313" key="2">
    <source>
        <dbReference type="EMBL" id="KAJ8529070.1"/>
    </source>
</evidence>
<keyword evidence="3" id="KW-1185">Reference proteome</keyword>
<dbReference type="Proteomes" id="UP001152561">
    <property type="component" value="Unassembled WGS sequence"/>
</dbReference>
<dbReference type="EMBL" id="JAJAGQ010000022">
    <property type="protein sequence ID" value="KAJ8529070.1"/>
    <property type="molecule type" value="Genomic_DNA"/>
</dbReference>
<proteinExistence type="predicted"/>
<accession>A0A9Q1L650</accession>
<feature type="compositionally biased region" description="Polar residues" evidence="1">
    <location>
        <begin position="22"/>
        <end position="31"/>
    </location>
</feature>
<evidence type="ECO:0000256" key="1">
    <source>
        <dbReference type="SAM" id="MobiDB-lite"/>
    </source>
</evidence>
<feature type="region of interest" description="Disordered" evidence="1">
    <location>
        <begin position="133"/>
        <end position="177"/>
    </location>
</feature>
<reference evidence="3" key="1">
    <citation type="journal article" date="2023" name="Proc. Natl. Acad. Sci. U.S.A.">
        <title>Genomic and structural basis for evolution of tropane alkaloid biosynthesis.</title>
        <authorList>
            <person name="Wanga Y.-J."/>
            <person name="Taina T."/>
            <person name="Yua J.-Y."/>
            <person name="Lia J."/>
            <person name="Xua B."/>
            <person name="Chenc J."/>
            <person name="D'Auriad J.C."/>
            <person name="Huanga J.-P."/>
            <person name="Huanga S.-X."/>
        </authorList>
    </citation>
    <scope>NUCLEOTIDE SEQUENCE [LARGE SCALE GENOMIC DNA]</scope>
    <source>
        <strain evidence="3">cv. KIB-2019</strain>
    </source>
</reference>
<name>A0A9Q1L650_9SOLA</name>
<dbReference type="AlphaFoldDB" id="A0A9Q1L650"/>
<feature type="region of interest" description="Disordered" evidence="1">
    <location>
        <begin position="90"/>
        <end position="115"/>
    </location>
</feature>
<evidence type="ECO:0000313" key="3">
    <source>
        <dbReference type="Proteomes" id="UP001152561"/>
    </source>
</evidence>
<feature type="compositionally biased region" description="Basic and acidic residues" evidence="1">
    <location>
        <begin position="1"/>
        <end position="21"/>
    </location>
</feature>
<feature type="region of interest" description="Disordered" evidence="1">
    <location>
        <begin position="1"/>
        <end position="31"/>
    </location>
</feature>
<comment type="caution">
    <text evidence="2">The sequence shown here is derived from an EMBL/GenBank/DDBJ whole genome shotgun (WGS) entry which is preliminary data.</text>
</comment>
<sequence length="205" mass="21931">MDSRELVLETQMEKDEAKDSEPSNSTLSINSKISESAKGFSEPFIIGLVEENPPDRNEGRTNILGCGDEAMSSFLEAVSLLKKGGTCEGPSAHIQGKYLSPPKKDNSPSSPPVTVSAMSVVDGDVSPTKVVELDSGEHETEVEEMPPVKKSSRKAPGAEDVGAKDKKDGPGAFEAIKSENTQLQVEVTDRRSLVKNMTATLLARL</sequence>